<dbReference type="Gene3D" id="3.90.1440.10">
    <property type="entry name" value="SecA, preprotein cross-linking domain"/>
    <property type="match status" value="1"/>
</dbReference>
<dbReference type="WBParaSite" id="PSU_v2.g9062.t1">
    <property type="protein sequence ID" value="PSU_v2.g9062.t1"/>
    <property type="gene ID" value="PSU_v2.g9062"/>
</dbReference>
<dbReference type="InterPro" id="IPR001650">
    <property type="entry name" value="Helicase_C-like"/>
</dbReference>
<accession>A0A914Z8Q9</accession>
<dbReference type="PROSITE" id="PS51194">
    <property type="entry name" value="HELICASE_CTER"/>
    <property type="match status" value="1"/>
</dbReference>
<evidence type="ECO:0000313" key="6">
    <source>
        <dbReference type="Proteomes" id="UP000887577"/>
    </source>
</evidence>
<dbReference type="Gene3D" id="3.40.50.300">
    <property type="entry name" value="P-loop containing nucleotide triphosphate hydrolases"/>
    <property type="match status" value="1"/>
</dbReference>
<evidence type="ECO:0000256" key="3">
    <source>
        <dbReference type="ARBA" id="ARBA00023010"/>
    </source>
</evidence>
<evidence type="ECO:0000259" key="5">
    <source>
        <dbReference type="PROSITE" id="PS51196"/>
    </source>
</evidence>
<proteinExistence type="predicted"/>
<dbReference type="GO" id="GO:0006886">
    <property type="term" value="P:intracellular protein transport"/>
    <property type="evidence" value="ECO:0007669"/>
    <property type="project" value="InterPro"/>
</dbReference>
<protein>
    <submittedName>
        <fullName evidence="7">Uncharacterized protein</fullName>
    </submittedName>
</protein>
<keyword evidence="6" id="KW-1185">Reference proteome</keyword>
<evidence type="ECO:0000256" key="2">
    <source>
        <dbReference type="ARBA" id="ARBA00022927"/>
    </source>
</evidence>
<dbReference type="InterPro" id="IPR027417">
    <property type="entry name" value="P-loop_NTPase"/>
</dbReference>
<feature type="domain" description="SecA family profile" evidence="5">
    <location>
        <begin position="1"/>
        <end position="298"/>
    </location>
</feature>
<reference evidence="7" key="1">
    <citation type="submission" date="2022-11" db="UniProtKB">
        <authorList>
            <consortium name="WormBaseParasite"/>
        </authorList>
    </citation>
    <scope>IDENTIFICATION</scope>
</reference>
<dbReference type="PROSITE" id="PS51196">
    <property type="entry name" value="SECA_MOTOR_DEAD"/>
    <property type="match status" value="1"/>
</dbReference>
<evidence type="ECO:0000259" key="4">
    <source>
        <dbReference type="PROSITE" id="PS51194"/>
    </source>
</evidence>
<feature type="domain" description="Helicase C-terminal" evidence="4">
    <location>
        <begin position="132"/>
        <end position="319"/>
    </location>
</feature>
<dbReference type="AlphaFoldDB" id="A0A914Z8Q9"/>
<evidence type="ECO:0000256" key="1">
    <source>
        <dbReference type="ARBA" id="ARBA00022490"/>
    </source>
</evidence>
<dbReference type="InterPro" id="IPR014018">
    <property type="entry name" value="SecA_motor_DEAD"/>
</dbReference>
<dbReference type="Proteomes" id="UP000887577">
    <property type="component" value="Unplaced"/>
</dbReference>
<organism evidence="6 7">
    <name type="scientific">Panagrolaimus superbus</name>
    <dbReference type="NCBI Taxonomy" id="310955"/>
    <lineage>
        <taxon>Eukaryota</taxon>
        <taxon>Metazoa</taxon>
        <taxon>Ecdysozoa</taxon>
        <taxon>Nematoda</taxon>
        <taxon>Chromadorea</taxon>
        <taxon>Rhabditida</taxon>
        <taxon>Tylenchina</taxon>
        <taxon>Panagrolaimomorpha</taxon>
        <taxon>Panagrolaimoidea</taxon>
        <taxon>Panagrolaimidae</taxon>
        <taxon>Panagrolaimus</taxon>
    </lineage>
</organism>
<evidence type="ECO:0000313" key="7">
    <source>
        <dbReference type="WBParaSite" id="PSU_v2.g9062.t1"/>
    </source>
</evidence>
<dbReference type="PANTHER" id="PTHR30612">
    <property type="entry name" value="SECA INNER MEMBRANE COMPONENT OF SEC PROTEIN SECRETION SYSTEM"/>
    <property type="match status" value="1"/>
</dbReference>
<dbReference type="SUPFAM" id="SSF52540">
    <property type="entry name" value="P-loop containing nucleoside triphosphate hydrolases"/>
    <property type="match status" value="1"/>
</dbReference>
<keyword evidence="1" id="KW-0963">Cytoplasm</keyword>
<keyword evidence="3" id="KW-0811">Translocation</keyword>
<sequence length="669" mass="77797">MANKMEPDVEYQVAIPKMTSLKDKNEPQIVIIDRDTGVHLQKTYWHKGLHQFLQLKHGLRLTALSTKAVFISNITFLKKFQCIYGFSGTLGSEAEKKELNKFYGLKSVIIPSSNVKQFYEEQTIITNSETAQKEEIFEVVKQKMAEGRSVLIIADSVKEVNQIFENVKILAECNLSENECKPFEEAILYKRDSDQFEYNDGKTELQPHTLIIATPLASRGTNIKLSPTLISQGGLHVIISFLPKNIRIEEQAFGRAARCGERGTAQLIICEKSVKNVNSANIKELKFKRDANEKERIEKMQKIYETKLEVEKDCLKEFGPKYLEIIKKEVDDKFAEILSKDLRDSWALFLDKSEYECDNDKEKRISATIKFCKNLNIDRMNGPTQPLNILNYAVHLMKNEEWKKANKLLEKVCRQFPAYLPEAQYYSIFIIAKKKEEQKQFQQAENQLCKARNGFAKRLLNYQKLSQIVNEHKIVEENRIFECDTFLQQQKESIKLFDQVIESIDDFFGRIISPFSFITDRICAEASMFLYKRFSSSKYYGKNPPITGLKIKKEINEKNLKNYCQLNGFCAENVIKSLETLEKFENINIKMIQKEMKIPKWEEFWAVLKEKGCLRDEKMHMFVNTLKLPQLSASKIDDKYFIGSDSGDSVDRLFQHLICHRKFLLERIG</sequence>
<dbReference type="PANTHER" id="PTHR30612:SF0">
    <property type="entry name" value="CHLOROPLAST PROTEIN-TRANSPORTING ATPASE"/>
    <property type="match status" value="1"/>
</dbReference>
<dbReference type="GO" id="GO:0005524">
    <property type="term" value="F:ATP binding"/>
    <property type="evidence" value="ECO:0007669"/>
    <property type="project" value="InterPro"/>
</dbReference>
<keyword evidence="2" id="KW-0813">Transport</keyword>
<name>A0A914Z8Q9_9BILA</name>
<dbReference type="InterPro" id="IPR000185">
    <property type="entry name" value="SecA"/>
</dbReference>
<dbReference type="GO" id="GO:0006605">
    <property type="term" value="P:protein targeting"/>
    <property type="evidence" value="ECO:0007669"/>
    <property type="project" value="InterPro"/>
</dbReference>
<keyword evidence="2" id="KW-0653">Protein transport</keyword>